<dbReference type="AlphaFoldDB" id="A0A3N4PGA2"/>
<evidence type="ECO:0000313" key="2">
    <source>
        <dbReference type="Proteomes" id="UP000270856"/>
    </source>
</evidence>
<reference evidence="1 2" key="1">
    <citation type="submission" date="2018-11" db="EMBL/GenBank/DDBJ databases">
        <title>Aureibaculum marinum gen. nov., sp. nov., a member of the family Flavobacteriaceae isolated from the Bohai Sea.</title>
        <authorList>
            <person name="Ji X."/>
        </authorList>
    </citation>
    <scope>NUCLEOTIDE SEQUENCE [LARGE SCALE GENOMIC DNA]</scope>
    <source>
        <strain evidence="1 2">BH-SD17</strain>
    </source>
</reference>
<dbReference type="EMBL" id="RPFJ01000006">
    <property type="protein sequence ID" value="RPD98553.1"/>
    <property type="molecule type" value="Genomic_DNA"/>
</dbReference>
<keyword evidence="2" id="KW-1185">Reference proteome</keyword>
<accession>A0A3N4PGA2</accession>
<protein>
    <submittedName>
        <fullName evidence="1">DUF3575 domain-containing protein</fullName>
    </submittedName>
</protein>
<dbReference type="RefSeq" id="WP_123896870.1">
    <property type="nucleotide sequence ID" value="NZ_RPFJ01000006.1"/>
</dbReference>
<gene>
    <name evidence="1" type="ORF">EGM88_05000</name>
</gene>
<organism evidence="1 2">
    <name type="scientific">Aureibaculum marinum</name>
    <dbReference type="NCBI Taxonomy" id="2487930"/>
    <lineage>
        <taxon>Bacteria</taxon>
        <taxon>Pseudomonadati</taxon>
        <taxon>Bacteroidota</taxon>
        <taxon>Flavobacteriia</taxon>
        <taxon>Flavobacteriales</taxon>
        <taxon>Flavobacteriaceae</taxon>
        <taxon>Aureibaculum</taxon>
    </lineage>
</organism>
<name>A0A3N4PGA2_9FLAO</name>
<evidence type="ECO:0000313" key="1">
    <source>
        <dbReference type="EMBL" id="RPD98553.1"/>
    </source>
</evidence>
<dbReference type="OrthoDB" id="768080at2"/>
<dbReference type="Proteomes" id="UP000270856">
    <property type="component" value="Unassembled WGS sequence"/>
</dbReference>
<sequence>MKNLIVIVFLLVTGIIFAQNDNVLIKKNEIKGNAFNIIVFKAADFSYEYLIDSESSVGASILINLQDSDSDNGPYYNEEFAFTPFYRRYFSSKYAWGFFLETFGMINVQDEYDSFYYDYVPYPEATIHSDGNSTNVALGISIGGKFVSEKGFVFEFFGGAGRNVYQSDEVYSTELVPRLGASFGYRW</sequence>
<comment type="caution">
    <text evidence="1">The sequence shown here is derived from an EMBL/GenBank/DDBJ whole genome shotgun (WGS) entry which is preliminary data.</text>
</comment>
<proteinExistence type="predicted"/>